<evidence type="ECO:0000313" key="3">
    <source>
        <dbReference type="Proteomes" id="UP000021053"/>
    </source>
</evidence>
<dbReference type="InterPro" id="IPR052519">
    <property type="entry name" value="Euk-type_GlcNAc_Kinase"/>
</dbReference>
<keyword evidence="2" id="KW-0808">Transferase</keyword>
<feature type="domain" description="ATPase BadF/BadG/BcrA/BcrD type" evidence="1">
    <location>
        <begin position="12"/>
        <end position="270"/>
    </location>
</feature>
<dbReference type="SUPFAM" id="SSF53067">
    <property type="entry name" value="Actin-like ATPase domain"/>
    <property type="match status" value="2"/>
</dbReference>
<keyword evidence="3" id="KW-1185">Reference proteome</keyword>
<proteinExistence type="predicted"/>
<dbReference type="AlphaFoldDB" id="A0A010YQN9"/>
<accession>A0A010YQN9</accession>
<reference evidence="2 3" key="1">
    <citation type="submission" date="2013-07" db="EMBL/GenBank/DDBJ databases">
        <authorList>
            <consortium name="DOE Joint Genome Institute"/>
            <person name="Eisen J."/>
            <person name="Huntemann M."/>
            <person name="Han J."/>
            <person name="Chen A."/>
            <person name="Kyrpides N."/>
            <person name="Mavromatis K."/>
            <person name="Markowitz V."/>
            <person name="Palaniappan K."/>
            <person name="Ivanova N."/>
            <person name="Schaumberg A."/>
            <person name="Pati A."/>
            <person name="Liolios K."/>
            <person name="Nordberg H.P."/>
            <person name="Cantor M.N."/>
            <person name="Hua S.X."/>
            <person name="Woyke T."/>
        </authorList>
    </citation>
    <scope>NUCLEOTIDE SEQUENCE [LARGE SCALE GENOMIC DNA]</scope>
    <source>
        <strain evidence="2 3">DSM 44712</strain>
    </source>
</reference>
<gene>
    <name evidence="2" type="ORF">CryarDRAFT_3710</name>
</gene>
<dbReference type="Gene3D" id="3.30.420.40">
    <property type="match status" value="2"/>
</dbReference>
<dbReference type="EMBL" id="JFBT01000001">
    <property type="protein sequence ID" value="EXG82520.1"/>
    <property type="molecule type" value="Genomic_DNA"/>
</dbReference>
<keyword evidence="2" id="KW-0418">Kinase</keyword>
<dbReference type="PANTHER" id="PTHR43190">
    <property type="entry name" value="N-ACETYL-D-GLUCOSAMINE KINASE"/>
    <property type="match status" value="1"/>
</dbReference>
<dbReference type="Proteomes" id="UP000021053">
    <property type="component" value="Unassembled WGS sequence"/>
</dbReference>
<dbReference type="Pfam" id="PF01869">
    <property type="entry name" value="BcrAD_BadFG"/>
    <property type="match status" value="1"/>
</dbReference>
<dbReference type="InterPro" id="IPR002731">
    <property type="entry name" value="ATPase_BadF"/>
</dbReference>
<dbReference type="InterPro" id="IPR043129">
    <property type="entry name" value="ATPase_NBD"/>
</dbReference>
<sequence length="328" mass="33259">MGVSADGVLLAVDGGNSKTDVAVLDRDGTLLARRRGPGFSPHVLGVAGSVLAVEELARSTLSAIGLGLDPAAVAHTAAYLAGVDLARERREMLAAVTARGWSRSAVVDNDTFAVLRLGSPDGDGVAVVCGAGINCVGVSGSQVVRFPSLGTVSGDWGGGLQLGAEVMSAAARAEDGRGPATGLAAAVTAHFGVDSVLEAIEAFHFGDFPATRFGELSPVVFRSAAQGDAVAGRLVDRLAAEIADYVCASLRRLELRDRATPVVLGGGILAGGDERLLAGVVDRVRPEFPLARFVPVDEPPVIGSALLGLDHLGIAGDGVVRAAFRVAA</sequence>
<evidence type="ECO:0000313" key="2">
    <source>
        <dbReference type="EMBL" id="EXG82520.1"/>
    </source>
</evidence>
<dbReference type="PATRIC" id="fig|927661.3.peg.3676"/>
<comment type="caution">
    <text evidence="2">The sequence shown here is derived from an EMBL/GenBank/DDBJ whole genome shotgun (WGS) entry which is preliminary data.</text>
</comment>
<dbReference type="PANTHER" id="PTHR43190:SF3">
    <property type="entry name" value="N-ACETYL-D-GLUCOSAMINE KINASE"/>
    <property type="match status" value="1"/>
</dbReference>
<organism evidence="2 3">
    <name type="scientific">Cryptosporangium arvum DSM 44712</name>
    <dbReference type="NCBI Taxonomy" id="927661"/>
    <lineage>
        <taxon>Bacteria</taxon>
        <taxon>Bacillati</taxon>
        <taxon>Actinomycetota</taxon>
        <taxon>Actinomycetes</taxon>
        <taxon>Cryptosporangiales</taxon>
        <taxon>Cryptosporangiaceae</taxon>
        <taxon>Cryptosporangium</taxon>
    </lineage>
</organism>
<name>A0A010YQN9_9ACTN</name>
<dbReference type="HOGENOM" id="CLU_016274_1_2_11"/>
<evidence type="ECO:0000259" key="1">
    <source>
        <dbReference type="Pfam" id="PF01869"/>
    </source>
</evidence>
<protein>
    <submittedName>
        <fullName evidence="2">Putative N-acetylglucosamine kinase</fullName>
    </submittedName>
</protein>
<dbReference type="GO" id="GO:0016301">
    <property type="term" value="F:kinase activity"/>
    <property type="evidence" value="ECO:0007669"/>
    <property type="project" value="UniProtKB-KW"/>
</dbReference>